<accession>A0A117EBT8</accession>
<evidence type="ECO:0000313" key="1">
    <source>
        <dbReference type="EMBL" id="GAQ59903.1"/>
    </source>
</evidence>
<organism evidence="1 2">
    <name type="scientific">Streptomyces scabiei</name>
    <dbReference type="NCBI Taxonomy" id="1930"/>
    <lineage>
        <taxon>Bacteria</taxon>
        <taxon>Bacillati</taxon>
        <taxon>Actinomycetota</taxon>
        <taxon>Actinomycetes</taxon>
        <taxon>Kitasatosporales</taxon>
        <taxon>Streptomycetaceae</taxon>
        <taxon>Streptomyces</taxon>
    </lineage>
</organism>
<reference evidence="2" key="3">
    <citation type="submission" date="2016-02" db="EMBL/GenBank/DDBJ databases">
        <title>Draft genome of pathogenic Streptomyces sp. in Japan.</title>
        <authorList>
            <person name="Tomihama T."/>
            <person name="Ikenaga M."/>
            <person name="Sakai M."/>
            <person name="Okubo T."/>
            <person name="Ikeda S."/>
        </authorList>
    </citation>
    <scope>NUCLEOTIDE SEQUENCE [LARGE SCALE GENOMIC DNA]</scope>
    <source>
        <strain evidence="2">S58</strain>
    </source>
</reference>
<reference evidence="2" key="1">
    <citation type="submission" date="2015-11" db="EMBL/GenBank/DDBJ databases">
        <authorList>
            <consortium name="Cross-ministerial Strategic Innovation Promotion Program (SIP) consortium"/>
            <person name="Tomihama T."/>
            <person name="Ikenaga M."/>
            <person name="Sakai M."/>
            <person name="Okubo T."/>
            <person name="Ikeda S."/>
        </authorList>
    </citation>
    <scope>NUCLEOTIDE SEQUENCE [LARGE SCALE GENOMIC DNA]</scope>
    <source>
        <strain evidence="2">S58</strain>
    </source>
</reference>
<gene>
    <name evidence="1" type="ORF">SsS58_00241</name>
</gene>
<dbReference type="EMBL" id="BCMM01000001">
    <property type="protein sequence ID" value="GAQ59903.1"/>
    <property type="molecule type" value="Genomic_DNA"/>
</dbReference>
<sequence>MWTGESEGWDSVRLRRERGPGRVATFAGMLVAVLTAPAAMASAASAAPPAARTAPAAPAARPDLKLPFACRQTWQLQTYRGHAPDDKEIDMYRVDGNTLGSLVAASAAGTVTERFDPGGLEIDLGNGTAGSRSVCTWTAST</sequence>
<protein>
    <submittedName>
        <fullName evidence="1">Uncharacterized protein</fullName>
    </submittedName>
</protein>
<dbReference type="Proteomes" id="UP000067448">
    <property type="component" value="Unassembled WGS sequence"/>
</dbReference>
<name>A0A117EBT8_STRSC</name>
<evidence type="ECO:0000313" key="2">
    <source>
        <dbReference type="Proteomes" id="UP000067448"/>
    </source>
</evidence>
<proteinExistence type="predicted"/>
<reference evidence="1 2" key="2">
    <citation type="journal article" date="2016" name="Genome Announc.">
        <title>Draft Genome Sequences of Streptomyces scabiei S58, Streptomyces turgidiscabies T45, and Streptomyces acidiscabies a10, the Pathogens of Potato Common Scab, Isolated in Japan.</title>
        <authorList>
            <person name="Tomihama T."/>
            <person name="Nishi Y."/>
            <person name="Sakai M."/>
            <person name="Ikenaga M."/>
            <person name="Okubo T."/>
            <person name="Ikeda S."/>
        </authorList>
    </citation>
    <scope>NUCLEOTIDE SEQUENCE [LARGE SCALE GENOMIC DNA]</scope>
    <source>
        <strain evidence="1 2">S58</strain>
    </source>
</reference>
<comment type="caution">
    <text evidence="1">The sequence shown here is derived from an EMBL/GenBank/DDBJ whole genome shotgun (WGS) entry which is preliminary data.</text>
</comment>
<dbReference type="AlphaFoldDB" id="A0A117EBT8"/>